<dbReference type="eggNOG" id="ENOG50315M8">
    <property type="taxonomic scope" value="Bacteria"/>
</dbReference>
<keyword evidence="1" id="KW-0812">Transmembrane</keyword>
<keyword evidence="1" id="KW-0472">Membrane</keyword>
<accession>H2BSX4</accession>
<feature type="transmembrane region" description="Helical" evidence="1">
    <location>
        <begin position="128"/>
        <end position="147"/>
    </location>
</feature>
<dbReference type="RefSeq" id="WP_006987826.1">
    <property type="nucleotide sequence ID" value="NZ_JH594606.1"/>
</dbReference>
<protein>
    <submittedName>
        <fullName evidence="2">Uncharacterized protein</fullName>
    </submittedName>
</protein>
<reference evidence="3" key="1">
    <citation type="journal article" date="2012" name="Stand. Genomic Sci.">
        <title>Genome sequence of the Antarctic rhodopsins-containing flavobacterium Gillisia limnaea type strain (R-8282(T)).</title>
        <authorList>
            <person name="Riedel T."/>
            <person name="Held B."/>
            <person name="Nolan M."/>
            <person name="Lucas S."/>
            <person name="Lapidus A."/>
            <person name="Tice H."/>
            <person name="Del Rio T.G."/>
            <person name="Cheng J.F."/>
            <person name="Han C."/>
            <person name="Tapia R."/>
            <person name="Goodwin L.A."/>
            <person name="Pitluck S."/>
            <person name="Liolios K."/>
            <person name="Mavromatis K."/>
            <person name="Pagani I."/>
            <person name="Ivanova N."/>
            <person name="Mikhailova N."/>
            <person name="Pati A."/>
            <person name="Chen A."/>
            <person name="Palaniappan K."/>
            <person name="Land M."/>
            <person name="Rohde M."/>
            <person name="Tindall B.J."/>
            <person name="Detter J.C."/>
            <person name="Goker M."/>
            <person name="Bristow J."/>
            <person name="Eisen J.A."/>
            <person name="Markowitz V."/>
            <person name="Hugenholtz P."/>
            <person name="Kyrpides N.C."/>
            <person name="Klenk H.P."/>
            <person name="Woyke T."/>
        </authorList>
    </citation>
    <scope>NUCLEOTIDE SEQUENCE [LARGE SCALE GENOMIC DNA]</scope>
    <source>
        <strain evidence="3">DSM 15749 / LMG 21470 / R-8282</strain>
    </source>
</reference>
<dbReference type="EMBL" id="JH594606">
    <property type="protein sequence ID" value="EHQ01504.1"/>
    <property type="molecule type" value="Genomic_DNA"/>
</dbReference>
<name>H2BSX4_GILLR</name>
<dbReference type="AlphaFoldDB" id="H2BSX4"/>
<feature type="transmembrane region" description="Helical" evidence="1">
    <location>
        <begin position="42"/>
        <end position="65"/>
    </location>
</feature>
<evidence type="ECO:0000313" key="2">
    <source>
        <dbReference type="EMBL" id="EHQ01504.1"/>
    </source>
</evidence>
<sequence length="197" mass="22773">MELEEMKNTWGELSKRVEKQEIRTNQLIEKITQKNYNSKMNIIGYSEFIGTIICYLGASYILMNFTKIDEVLIQVFAGISVALLFILPVISLKSVRAMKNISISSNTYLEIINLFGRQKIRFQKLQKLNVALGLFFMLIILPVLAAIQGKSLDQIPNFWTLIFPIFVLFFLVFSWWVLKSYNKVLSATKKMLSDINN</sequence>
<dbReference type="OrthoDB" id="1160385at2"/>
<organism evidence="2 3">
    <name type="scientific">Gillisia limnaea (strain DSM 15749 / LMG 21470 / R-8282)</name>
    <dbReference type="NCBI Taxonomy" id="865937"/>
    <lineage>
        <taxon>Bacteria</taxon>
        <taxon>Pseudomonadati</taxon>
        <taxon>Bacteroidota</taxon>
        <taxon>Flavobacteriia</taxon>
        <taxon>Flavobacteriales</taxon>
        <taxon>Flavobacteriaceae</taxon>
        <taxon>Gillisia</taxon>
    </lineage>
</organism>
<proteinExistence type="predicted"/>
<gene>
    <name evidence="2" type="ORF">Gilli_0806</name>
</gene>
<dbReference type="STRING" id="865937.Gilli_0806"/>
<dbReference type="HOGENOM" id="CLU_117227_0_0_10"/>
<keyword evidence="3" id="KW-1185">Reference proteome</keyword>
<dbReference type="Proteomes" id="UP000003844">
    <property type="component" value="Unassembled WGS sequence"/>
</dbReference>
<feature type="transmembrane region" description="Helical" evidence="1">
    <location>
        <begin position="159"/>
        <end position="178"/>
    </location>
</feature>
<evidence type="ECO:0000256" key="1">
    <source>
        <dbReference type="SAM" id="Phobius"/>
    </source>
</evidence>
<evidence type="ECO:0000313" key="3">
    <source>
        <dbReference type="Proteomes" id="UP000003844"/>
    </source>
</evidence>
<feature type="transmembrane region" description="Helical" evidence="1">
    <location>
        <begin position="71"/>
        <end position="92"/>
    </location>
</feature>
<keyword evidence="1" id="KW-1133">Transmembrane helix</keyword>